<keyword evidence="3 6" id="KW-0479">Metal-binding</keyword>
<keyword evidence="10" id="KW-1185">Reference proteome</keyword>
<dbReference type="GO" id="GO:0020037">
    <property type="term" value="F:heme binding"/>
    <property type="evidence" value="ECO:0007669"/>
    <property type="project" value="InterPro"/>
</dbReference>
<dbReference type="PIRSF" id="PIRSF000027">
    <property type="entry name" value="Cytc_c_prime"/>
    <property type="match status" value="1"/>
</dbReference>
<dbReference type="Proteomes" id="UP000030960">
    <property type="component" value="Unassembled WGS sequence"/>
</dbReference>
<dbReference type="InterPro" id="IPR010980">
    <property type="entry name" value="Cyt_c/b562"/>
</dbReference>
<proteinExistence type="predicted"/>
<evidence type="ECO:0000256" key="7">
    <source>
        <dbReference type="PIRSR" id="PIRSR000027-2"/>
    </source>
</evidence>
<evidence type="ECO:0000256" key="3">
    <source>
        <dbReference type="ARBA" id="ARBA00022723"/>
    </source>
</evidence>
<dbReference type="RefSeq" id="WP_043139783.1">
    <property type="nucleotide sequence ID" value="NZ_JSUQ01000006.1"/>
</dbReference>
<accession>A0A0B3STG1</accession>
<keyword evidence="2 7" id="KW-0349">Heme</keyword>
<dbReference type="Gene3D" id="1.20.120.10">
    <property type="entry name" value="Cytochrome c/b562"/>
    <property type="match status" value="1"/>
</dbReference>
<feature type="binding site" description="covalent" evidence="7">
    <location>
        <position position="142"/>
    </location>
    <ligand>
        <name>heme c</name>
        <dbReference type="ChEBI" id="CHEBI:61717"/>
    </ligand>
</feature>
<name>A0A0B3STG1_9RHOB</name>
<dbReference type="GO" id="GO:0005506">
    <property type="term" value="F:iron ion binding"/>
    <property type="evidence" value="ECO:0007669"/>
    <property type="project" value="InterPro"/>
</dbReference>
<keyword evidence="4" id="KW-0249">Electron transport</keyword>
<feature type="signal peptide" evidence="8">
    <location>
        <begin position="1"/>
        <end position="20"/>
    </location>
</feature>
<evidence type="ECO:0000256" key="6">
    <source>
        <dbReference type="PIRSR" id="PIRSR000027-1"/>
    </source>
</evidence>
<evidence type="ECO:0000313" key="10">
    <source>
        <dbReference type="Proteomes" id="UP000030960"/>
    </source>
</evidence>
<dbReference type="InterPro" id="IPR012127">
    <property type="entry name" value="Cyt_c_prime"/>
</dbReference>
<evidence type="ECO:0000256" key="5">
    <source>
        <dbReference type="ARBA" id="ARBA00023004"/>
    </source>
</evidence>
<evidence type="ECO:0000256" key="4">
    <source>
        <dbReference type="ARBA" id="ARBA00022982"/>
    </source>
</evidence>
<keyword evidence="5 6" id="KW-0408">Iron</keyword>
<dbReference type="STRING" id="561184.SAMN05216376_101121"/>
<dbReference type="GO" id="GO:0042597">
    <property type="term" value="C:periplasmic space"/>
    <property type="evidence" value="ECO:0007669"/>
    <property type="project" value="InterPro"/>
</dbReference>
<comment type="caution">
    <text evidence="9">The sequence shown here is derived from an EMBL/GenBank/DDBJ whole genome shotgun (WGS) entry which is preliminary data.</text>
</comment>
<protein>
    <submittedName>
        <fullName evidence="9">Cytochrome C554</fullName>
    </submittedName>
</protein>
<sequence>MKTPFAALALLAVLGTPALAQDLPQPVKARQGQFNIMALNLGVLGGMARGTVEYDAEAAQAAADSLVAVSSLSQGAMWPDGTDDGSIAGTRAKADIWGNMDDFASKWADFGEAATAMAAAAGTGRDALGPNMGALGNACKACHDTYRAPE</sequence>
<dbReference type="InterPro" id="IPR002321">
    <property type="entry name" value="Cyt_c_II"/>
</dbReference>
<reference evidence="9 10" key="1">
    <citation type="submission" date="2014-10" db="EMBL/GenBank/DDBJ databases">
        <title>Genome sequence of Ponticoccus sp. strain UMTAT08 isolated from clonal culture of toxic dinoflagellate Alexandrium tamiyavanichii.</title>
        <authorList>
            <person name="Gan H.Y."/>
            <person name="Muhd D.-D."/>
            <person name="Mohd Noor M.E."/>
            <person name="Yeong Y.S."/>
            <person name="Usup G."/>
        </authorList>
    </citation>
    <scope>NUCLEOTIDE SEQUENCE [LARGE SCALE GENOMIC DNA]</scope>
    <source>
        <strain evidence="9 10">UMTAT08</strain>
    </source>
</reference>
<organism evidence="9 10">
    <name type="scientific">Mameliella alba</name>
    <dbReference type="NCBI Taxonomy" id="561184"/>
    <lineage>
        <taxon>Bacteria</taxon>
        <taxon>Pseudomonadati</taxon>
        <taxon>Pseudomonadota</taxon>
        <taxon>Alphaproteobacteria</taxon>
        <taxon>Rhodobacterales</taxon>
        <taxon>Roseobacteraceae</taxon>
        <taxon>Mameliella</taxon>
    </lineage>
</organism>
<dbReference type="AlphaFoldDB" id="A0A0B3STG1"/>
<dbReference type="GO" id="GO:0022900">
    <property type="term" value="P:electron transport chain"/>
    <property type="evidence" value="ECO:0007669"/>
    <property type="project" value="InterPro"/>
</dbReference>
<keyword evidence="8" id="KW-0732">Signal</keyword>
<evidence type="ECO:0000256" key="1">
    <source>
        <dbReference type="ARBA" id="ARBA00022448"/>
    </source>
</evidence>
<evidence type="ECO:0000313" key="9">
    <source>
        <dbReference type="EMBL" id="KHQ53744.1"/>
    </source>
</evidence>
<dbReference type="PRINTS" id="PR00608">
    <property type="entry name" value="CYTCHROMECII"/>
</dbReference>
<keyword evidence="1" id="KW-0813">Transport</keyword>
<evidence type="ECO:0000256" key="8">
    <source>
        <dbReference type="SAM" id="SignalP"/>
    </source>
</evidence>
<feature type="binding site" description="covalent" evidence="7">
    <location>
        <position position="139"/>
    </location>
    <ligand>
        <name>heme c</name>
        <dbReference type="ChEBI" id="CHEBI:61717"/>
    </ligand>
</feature>
<dbReference type="InterPro" id="IPR015984">
    <property type="entry name" value="Cyt_c_prime_subgr"/>
</dbReference>
<evidence type="ECO:0000256" key="2">
    <source>
        <dbReference type="ARBA" id="ARBA00022617"/>
    </source>
</evidence>
<feature type="binding site" description="axial binding residue" evidence="6">
    <location>
        <position position="143"/>
    </location>
    <ligand>
        <name>heme c</name>
        <dbReference type="ChEBI" id="CHEBI:61717"/>
    </ligand>
    <ligandPart>
        <name>Fe</name>
        <dbReference type="ChEBI" id="CHEBI:18248"/>
    </ligandPart>
</feature>
<dbReference type="PROSITE" id="PS51009">
    <property type="entry name" value="CYTCII"/>
    <property type="match status" value="1"/>
</dbReference>
<dbReference type="OrthoDB" id="7596534at2"/>
<gene>
    <name evidence="9" type="ORF">OA50_01733</name>
</gene>
<dbReference type="SUPFAM" id="SSF47175">
    <property type="entry name" value="Cytochromes"/>
    <property type="match status" value="1"/>
</dbReference>
<feature type="chain" id="PRO_5002083171" evidence="8">
    <location>
        <begin position="21"/>
        <end position="150"/>
    </location>
</feature>
<comment type="PTM">
    <text evidence="7">Binds 1 heme group per subunit.</text>
</comment>
<dbReference type="GO" id="GO:0009055">
    <property type="term" value="F:electron transfer activity"/>
    <property type="evidence" value="ECO:0007669"/>
    <property type="project" value="InterPro"/>
</dbReference>
<dbReference type="EMBL" id="JSUQ01000006">
    <property type="protein sequence ID" value="KHQ53744.1"/>
    <property type="molecule type" value="Genomic_DNA"/>
</dbReference>
<dbReference type="Pfam" id="PF01322">
    <property type="entry name" value="Cytochrom_C_2"/>
    <property type="match status" value="1"/>
</dbReference>